<accession>A0A0R0DKJ3</accession>
<gene>
    <name evidence="2" type="ORF">ABB30_03030</name>
</gene>
<comment type="caution">
    <text evidence="2">The sequence shown here is derived from an EMBL/GenBank/DDBJ whole genome shotgun (WGS) entry which is preliminary data.</text>
</comment>
<name>A0A0R0DKJ3_9GAMM</name>
<reference evidence="2 3" key="1">
    <citation type="submission" date="2015-05" db="EMBL/GenBank/DDBJ databases">
        <title>Genome sequencing and analysis of members of genus Stenotrophomonas.</title>
        <authorList>
            <person name="Patil P.P."/>
            <person name="Midha S."/>
            <person name="Patil P.B."/>
        </authorList>
    </citation>
    <scope>NUCLEOTIDE SEQUENCE [LARGE SCALE GENOMIC DNA]</scope>
    <source>
        <strain evidence="2 3">DSM 24757</strain>
    </source>
</reference>
<dbReference type="STRING" id="336566.ABB30_03030"/>
<evidence type="ECO:0000313" key="2">
    <source>
        <dbReference type="EMBL" id="KRG78753.1"/>
    </source>
</evidence>
<evidence type="ECO:0008006" key="4">
    <source>
        <dbReference type="Google" id="ProtNLM"/>
    </source>
</evidence>
<sequence length="217" mass="22568">MHLKTLATLLLAVASVSTAQAADGRYSLGAGVTTLGYGMDGNLRLSPRLSATASWSTFSVDGDVDTDDVAYRGELSSDNATLALNWHPFAGSFHLSAGLVAGDLQAVVTGTPVAGSSYTFNGQTYTAAEVGQLRGEVVIKDNVAPYAGIGWRSQRKGLGGYAQIGVIAAKTSVALAATGMLADPRLAADLEAERRSLEEEVDLSLYPVIGAGLVWRF</sequence>
<keyword evidence="1" id="KW-0732">Signal</keyword>
<dbReference type="Gene3D" id="2.40.160.170">
    <property type="match status" value="1"/>
</dbReference>
<feature type="signal peptide" evidence="1">
    <location>
        <begin position="1"/>
        <end position="21"/>
    </location>
</feature>
<evidence type="ECO:0000256" key="1">
    <source>
        <dbReference type="SAM" id="SignalP"/>
    </source>
</evidence>
<feature type="chain" id="PRO_5006395896" description="Outer membrane protein beta-barrel domain-containing protein" evidence="1">
    <location>
        <begin position="22"/>
        <end position="217"/>
    </location>
</feature>
<dbReference type="OrthoDB" id="517121at2"/>
<dbReference type="RefSeq" id="WP_152980524.1">
    <property type="nucleotide sequence ID" value="NZ_LDJM01000008.1"/>
</dbReference>
<dbReference type="PATRIC" id="fig|336566.3.peg.3035"/>
<dbReference type="Proteomes" id="UP000050956">
    <property type="component" value="Unassembled WGS sequence"/>
</dbReference>
<protein>
    <recommendedName>
        <fullName evidence="4">Outer membrane protein beta-barrel domain-containing protein</fullName>
    </recommendedName>
</protein>
<proteinExistence type="predicted"/>
<dbReference type="AlphaFoldDB" id="A0A0R0DKJ3"/>
<dbReference type="EMBL" id="LDJM01000008">
    <property type="protein sequence ID" value="KRG78753.1"/>
    <property type="molecule type" value="Genomic_DNA"/>
</dbReference>
<evidence type="ECO:0000313" key="3">
    <source>
        <dbReference type="Proteomes" id="UP000050956"/>
    </source>
</evidence>
<keyword evidence="3" id="KW-1185">Reference proteome</keyword>
<organism evidence="2 3">
    <name type="scientific">Stenotrophomonas ginsengisoli</name>
    <dbReference type="NCBI Taxonomy" id="336566"/>
    <lineage>
        <taxon>Bacteria</taxon>
        <taxon>Pseudomonadati</taxon>
        <taxon>Pseudomonadota</taxon>
        <taxon>Gammaproteobacteria</taxon>
        <taxon>Lysobacterales</taxon>
        <taxon>Lysobacteraceae</taxon>
        <taxon>Stenotrophomonas</taxon>
    </lineage>
</organism>